<proteinExistence type="predicted"/>
<evidence type="ECO:0008006" key="3">
    <source>
        <dbReference type="Google" id="ProtNLM"/>
    </source>
</evidence>
<dbReference type="SUPFAM" id="SSF49464">
    <property type="entry name" value="Carboxypeptidase regulatory domain-like"/>
    <property type="match status" value="1"/>
</dbReference>
<comment type="caution">
    <text evidence="1">The sequence shown here is derived from an EMBL/GenBank/DDBJ whole genome shotgun (WGS) entry which is preliminary data.</text>
</comment>
<protein>
    <recommendedName>
        <fullName evidence="3">Carboxypeptidase-like regulatory domain-containing protein</fullName>
    </recommendedName>
</protein>
<evidence type="ECO:0000313" key="1">
    <source>
        <dbReference type="EMBL" id="MBC3791859.1"/>
    </source>
</evidence>
<sequence>MPTNLLTRLLIGGLVGWLTLLNTAWAQEPVRGRVVDAKSSEPVPFATVIVPGTQIGTNTDASGAFTLELPAGIDTLRLQVSQLGYQTLSKPWRGEPELVFRLVPDTKRLNEVYVRAKRQRYRNKDNPAVTLIRRVINEKDKNRRSGLSTYQYEKYEKIRLDVSNVNEKFRQGRAFKNFQFIFDYLDSSNVLGMVSLPLYLKESLSDVYFRQTPKAYKEYLKAEKKVGLERYFDSNGIGAYLNRLYEEIDIYADNISLLANQFTSPISPLAPTLYRFVLGDTVVYDSVRCVKLGFAPRNRADMAFEGTMWIELDSSYAVRKVSMGVPKGINLNLVTAVQIDQEFSQVANSRLMLTRDEVAINFSLVKDEDRIGVLGTRTATYRNYQIDEPIDDKLFKPAQRVVILPEATLHNDSFWQERRHTVLSKSERGVYTMTDSIQQVPLFKRAARIATALLFGYVDMNKFEIGPVNSFYSFNPVEGFRLRAGGRSMARLNPHLYAEGYGAYGFRDRQWKYFGALTYSLNGRSIYDFPNNFVRVSYQYDTRIPGQELQFIQEDNVLLSIKRGSNDRWTYNNVFRVDYRQEYASGFSYDLGFRTLRQTAAGSLRFASYAHPDLPGSIASTEFSVSLRYAPNEKFFQGKNYRIPIVNQYPIMQLRYTAGVSGLFGGQYDFQSLTGRFNKRFYVSPVGFTDFTAEGGRLFGTVPYPLLIIHRANQSYSYQLESYNLMNYLEFVSDRYAAAFVDHYFNGFIFNKLPLIKKLKFREVITMKALWGGLGKNNRPSSADANDIQFLRTADGRPATYALGNKPYMEVSVGVSNIFKIFRLDLVRRLTYLDQPNVSAYGIRGRFKFDF</sequence>
<dbReference type="RefSeq" id="WP_186737642.1">
    <property type="nucleotide sequence ID" value="NZ_VFIA01000012.1"/>
</dbReference>
<dbReference type="Proteomes" id="UP000700732">
    <property type="component" value="Unassembled WGS sequence"/>
</dbReference>
<organism evidence="1 2">
    <name type="scientific">Spirosoma utsteinense</name>
    <dbReference type="NCBI Taxonomy" id="2585773"/>
    <lineage>
        <taxon>Bacteria</taxon>
        <taxon>Pseudomonadati</taxon>
        <taxon>Bacteroidota</taxon>
        <taxon>Cytophagia</taxon>
        <taxon>Cytophagales</taxon>
        <taxon>Cytophagaceae</taxon>
        <taxon>Spirosoma</taxon>
    </lineage>
</organism>
<gene>
    <name evidence="1" type="ORF">FH603_2367</name>
</gene>
<dbReference type="Pfam" id="PF18939">
    <property type="entry name" value="DUF5686"/>
    <property type="match status" value="1"/>
</dbReference>
<reference evidence="1 2" key="1">
    <citation type="submission" date="2019-06" db="EMBL/GenBank/DDBJ databases">
        <title>Spirosoma utsteinense sp. nov. isolated from Antarctic ice-free soils.</title>
        <authorList>
            <person name="Tahon G."/>
        </authorList>
    </citation>
    <scope>NUCLEOTIDE SEQUENCE [LARGE SCALE GENOMIC DNA]</scope>
    <source>
        <strain evidence="1 2">LMG 31447</strain>
    </source>
</reference>
<dbReference type="InterPro" id="IPR008969">
    <property type="entry name" value="CarboxyPept-like_regulatory"/>
</dbReference>
<accession>A0ABR6W5M1</accession>
<dbReference type="EMBL" id="VFIA01000012">
    <property type="protein sequence ID" value="MBC3791859.1"/>
    <property type="molecule type" value="Genomic_DNA"/>
</dbReference>
<keyword evidence="2" id="KW-1185">Reference proteome</keyword>
<dbReference type="Pfam" id="PF13715">
    <property type="entry name" value="CarbopepD_reg_2"/>
    <property type="match status" value="1"/>
</dbReference>
<dbReference type="InterPro" id="IPR043741">
    <property type="entry name" value="DUF5686"/>
</dbReference>
<name>A0ABR6W5M1_9BACT</name>
<evidence type="ECO:0000313" key="2">
    <source>
        <dbReference type="Proteomes" id="UP000700732"/>
    </source>
</evidence>
<dbReference type="Gene3D" id="2.60.40.1120">
    <property type="entry name" value="Carboxypeptidase-like, regulatory domain"/>
    <property type="match status" value="1"/>
</dbReference>